<name>A0A183LDK0_9TREM</name>
<keyword evidence="6" id="KW-1015">Disulfide bond</keyword>
<dbReference type="PROSITE" id="PS51296">
    <property type="entry name" value="RIESKE"/>
    <property type="match status" value="1"/>
</dbReference>
<evidence type="ECO:0000256" key="1">
    <source>
        <dbReference type="ARBA" id="ARBA00010651"/>
    </source>
</evidence>
<dbReference type="GO" id="GO:0016020">
    <property type="term" value="C:membrane"/>
    <property type="evidence" value="ECO:0007669"/>
    <property type="project" value="InterPro"/>
</dbReference>
<dbReference type="InterPro" id="IPR014349">
    <property type="entry name" value="Rieske_Fe-S_prot"/>
</dbReference>
<dbReference type="InterPro" id="IPR005805">
    <property type="entry name" value="Rieske_Fe-S_prot_C"/>
</dbReference>
<keyword evidence="3" id="KW-0479">Metal-binding</keyword>
<evidence type="ECO:0000256" key="7">
    <source>
        <dbReference type="ARBA" id="ARBA00034078"/>
    </source>
</evidence>
<comment type="similarity">
    <text evidence="1">Belongs to the Rieske iron-sulfur protein family.</text>
</comment>
<evidence type="ECO:0000256" key="4">
    <source>
        <dbReference type="ARBA" id="ARBA00023004"/>
    </source>
</evidence>
<dbReference type="Pfam" id="PF00355">
    <property type="entry name" value="Rieske"/>
    <property type="match status" value="1"/>
</dbReference>
<evidence type="ECO:0000256" key="2">
    <source>
        <dbReference type="ARBA" id="ARBA00022714"/>
    </source>
</evidence>
<reference evidence="8 9" key="1">
    <citation type="submission" date="2018-11" db="EMBL/GenBank/DDBJ databases">
        <authorList>
            <consortium name="Pathogen Informatics"/>
        </authorList>
    </citation>
    <scope>NUCLEOTIDE SEQUENCE [LARGE SCALE GENOMIC DNA]</scope>
    <source>
        <strain evidence="8 9">Zambia</strain>
    </source>
</reference>
<evidence type="ECO:0000313" key="8">
    <source>
        <dbReference type="EMBL" id="VDO53171.1"/>
    </source>
</evidence>
<keyword evidence="2" id="KW-0001">2Fe-2S</keyword>
<dbReference type="InterPro" id="IPR036922">
    <property type="entry name" value="Rieske_2Fe-2S_sf"/>
</dbReference>
<dbReference type="EMBL" id="UZAI01000452">
    <property type="protein sequence ID" value="VDO53171.1"/>
    <property type="molecule type" value="Genomic_DNA"/>
</dbReference>
<keyword evidence="9" id="KW-1185">Reference proteome</keyword>
<dbReference type="GO" id="GO:0046872">
    <property type="term" value="F:metal ion binding"/>
    <property type="evidence" value="ECO:0007669"/>
    <property type="project" value="UniProtKB-KW"/>
</dbReference>
<proteinExistence type="inferred from homology"/>
<dbReference type="PRINTS" id="PR00162">
    <property type="entry name" value="RIESKE"/>
</dbReference>
<dbReference type="AlphaFoldDB" id="A0A183LDK0"/>
<dbReference type="PANTHER" id="PTHR10134">
    <property type="entry name" value="CYTOCHROME B-C1 COMPLEX SUBUNIT RIESKE, MITOCHONDRIAL"/>
    <property type="match status" value="1"/>
</dbReference>
<sequence length="114" mass="12558">MIGMRVKYYNTLLKGAIVKHHVRFYGLPYYFAVIMLVNTLPHMLCVLVSCLVIANLSSTGCVPVAHAGDFPGGYFCPCHGSHYDASGRIRKGPAPLNLEVPQYKFLDENTVIVG</sequence>
<gene>
    <name evidence="8" type="ORF">SMRZ_LOCUS1875</name>
</gene>
<evidence type="ECO:0000313" key="9">
    <source>
        <dbReference type="Proteomes" id="UP000277204"/>
    </source>
</evidence>
<dbReference type="SUPFAM" id="SSF50022">
    <property type="entry name" value="ISP domain"/>
    <property type="match status" value="1"/>
</dbReference>
<comment type="cofactor">
    <cofactor evidence="7">
        <name>[2Fe-2S] cluster</name>
        <dbReference type="ChEBI" id="CHEBI:190135"/>
    </cofactor>
</comment>
<keyword evidence="5" id="KW-0411">Iron-sulfur</keyword>
<dbReference type="STRING" id="48269.A0A183LDK0"/>
<evidence type="ECO:0000256" key="5">
    <source>
        <dbReference type="ARBA" id="ARBA00023014"/>
    </source>
</evidence>
<dbReference type="GO" id="GO:0051537">
    <property type="term" value="F:2 iron, 2 sulfur cluster binding"/>
    <property type="evidence" value="ECO:0007669"/>
    <property type="project" value="UniProtKB-KW"/>
</dbReference>
<evidence type="ECO:0000256" key="3">
    <source>
        <dbReference type="ARBA" id="ARBA00022723"/>
    </source>
</evidence>
<dbReference type="Proteomes" id="UP000277204">
    <property type="component" value="Unassembled WGS sequence"/>
</dbReference>
<protein>
    <submittedName>
        <fullName evidence="8">Uncharacterized protein</fullName>
    </submittedName>
</protein>
<dbReference type="Gene3D" id="2.102.10.10">
    <property type="entry name" value="Rieske [2Fe-2S] iron-sulphur domain"/>
    <property type="match status" value="1"/>
</dbReference>
<evidence type="ECO:0000256" key="6">
    <source>
        <dbReference type="ARBA" id="ARBA00023157"/>
    </source>
</evidence>
<organism evidence="8 9">
    <name type="scientific">Schistosoma margrebowiei</name>
    <dbReference type="NCBI Taxonomy" id="48269"/>
    <lineage>
        <taxon>Eukaryota</taxon>
        <taxon>Metazoa</taxon>
        <taxon>Spiralia</taxon>
        <taxon>Lophotrochozoa</taxon>
        <taxon>Platyhelminthes</taxon>
        <taxon>Trematoda</taxon>
        <taxon>Digenea</taxon>
        <taxon>Strigeidida</taxon>
        <taxon>Schistosomatoidea</taxon>
        <taxon>Schistosomatidae</taxon>
        <taxon>Schistosoma</taxon>
    </lineage>
</organism>
<keyword evidence="4" id="KW-0408">Iron</keyword>
<accession>A0A183LDK0</accession>
<dbReference type="InterPro" id="IPR017941">
    <property type="entry name" value="Rieske_2Fe-2S"/>
</dbReference>